<dbReference type="EMBL" id="CP066775">
    <property type="protein sequence ID" value="QQL50089.1"/>
    <property type="molecule type" value="Genomic_DNA"/>
</dbReference>
<evidence type="ECO:0008006" key="3">
    <source>
        <dbReference type="Google" id="ProtNLM"/>
    </source>
</evidence>
<reference evidence="1 2" key="1">
    <citation type="submission" date="2020-12" db="EMBL/GenBank/DDBJ databases">
        <title>HMF7856_wgs.fasta genome submission.</title>
        <authorList>
            <person name="Kang H."/>
            <person name="Kim H."/>
            <person name="Joh K."/>
        </authorList>
    </citation>
    <scope>NUCLEOTIDE SEQUENCE [LARGE SCALE GENOMIC DNA]</scope>
    <source>
        <strain evidence="1 2">HMF7856</strain>
    </source>
</reference>
<name>A0A6I4HVF2_9SPHI</name>
<evidence type="ECO:0000313" key="1">
    <source>
        <dbReference type="EMBL" id="QQL50089.1"/>
    </source>
</evidence>
<accession>A0A6I4HVF2</accession>
<protein>
    <recommendedName>
        <fullName evidence="3">Carboxypeptidase regulatory-like domain-containing protein</fullName>
    </recommendedName>
</protein>
<dbReference type="SUPFAM" id="SSF117074">
    <property type="entry name" value="Hypothetical protein PA1324"/>
    <property type="match status" value="1"/>
</dbReference>
<evidence type="ECO:0000313" key="2">
    <source>
        <dbReference type="Proteomes" id="UP000429232"/>
    </source>
</evidence>
<organism evidence="1 2">
    <name type="scientific">Mucilaginibacter ginkgonis</name>
    <dbReference type="NCBI Taxonomy" id="2682091"/>
    <lineage>
        <taxon>Bacteria</taxon>
        <taxon>Pseudomonadati</taxon>
        <taxon>Bacteroidota</taxon>
        <taxon>Sphingobacteriia</taxon>
        <taxon>Sphingobacteriales</taxon>
        <taxon>Sphingobacteriaceae</taxon>
        <taxon>Mucilaginibacter</taxon>
    </lineage>
</organism>
<keyword evidence="2" id="KW-1185">Reference proteome</keyword>
<dbReference type="AlphaFoldDB" id="A0A6I4HVF2"/>
<dbReference type="Proteomes" id="UP000429232">
    <property type="component" value="Chromosome"/>
</dbReference>
<sequence length="147" mass="16273">MKYFFSMLLPMLVACKTFNNKLPLTQGIKGTVVEQSGNMMPRPGREKPKPKAISATLYVYESTTVAQTQGSLPSFTRINSKLVTILKTNSYGVYATYLPEGTYSVFIKDDKGFFASESDGNGIINPITVSKGQVTEHNWVLSRNAVY</sequence>
<dbReference type="KEGG" id="mgik:GO620_001150"/>
<dbReference type="PROSITE" id="PS51257">
    <property type="entry name" value="PROKAR_LIPOPROTEIN"/>
    <property type="match status" value="1"/>
</dbReference>
<dbReference type="RefSeq" id="WP_157523147.1">
    <property type="nucleotide sequence ID" value="NZ_CP066775.1"/>
</dbReference>
<proteinExistence type="predicted"/>
<gene>
    <name evidence="1" type="ORF">GO620_001150</name>
</gene>